<dbReference type="PANTHER" id="PTHR47910">
    <property type="entry name" value="RIBULOSE BISPHOSPHATE CARBOXYLASE LARGE CHAIN, CATALYTIC DOMAIN-CONTAINING PROTEIN"/>
    <property type="match status" value="1"/>
</dbReference>
<evidence type="ECO:0000313" key="1">
    <source>
        <dbReference type="RefSeq" id="XP_016515725.1"/>
    </source>
</evidence>
<dbReference type="AlphaFoldDB" id="A0A1S4DQM7"/>
<dbReference type="Gene3D" id="2.40.50.140">
    <property type="entry name" value="Nucleic acid-binding proteins"/>
    <property type="match status" value="1"/>
</dbReference>
<reference evidence="1 2" key="1">
    <citation type="submission" date="2025-04" db="UniProtKB">
        <authorList>
            <consortium name="RefSeq"/>
        </authorList>
    </citation>
    <scope>IDENTIFICATION</scope>
</reference>
<dbReference type="InterPro" id="IPR012340">
    <property type="entry name" value="NA-bd_OB-fold"/>
</dbReference>
<organism evidence="1">
    <name type="scientific">Nicotiana tabacum</name>
    <name type="common">Common tobacco</name>
    <dbReference type="NCBI Taxonomy" id="4097"/>
    <lineage>
        <taxon>Eukaryota</taxon>
        <taxon>Viridiplantae</taxon>
        <taxon>Streptophyta</taxon>
        <taxon>Embryophyta</taxon>
        <taxon>Tracheophyta</taxon>
        <taxon>Spermatophyta</taxon>
        <taxon>Magnoliopsida</taxon>
        <taxon>eudicotyledons</taxon>
        <taxon>Gunneridae</taxon>
        <taxon>Pentapetalae</taxon>
        <taxon>asterids</taxon>
        <taxon>lamiids</taxon>
        <taxon>Solanales</taxon>
        <taxon>Solanaceae</taxon>
        <taxon>Nicotianoideae</taxon>
        <taxon>Nicotianeae</taxon>
        <taxon>Nicotiana</taxon>
    </lineage>
</organism>
<dbReference type="RefSeq" id="XP_016515725.1">
    <property type="nucleotide sequence ID" value="XM_016660239.1"/>
</dbReference>
<accession>A0A1S4DQM7</accession>
<dbReference type="RefSeq" id="XP_016515733.1">
    <property type="nucleotide sequence ID" value="XM_016660247.1"/>
</dbReference>
<dbReference type="STRING" id="4097.A0A1S4DQM7"/>
<evidence type="ECO:0000313" key="2">
    <source>
        <dbReference type="RefSeq" id="XP_016515733.1"/>
    </source>
</evidence>
<dbReference type="OrthoDB" id="1304635at2759"/>
<dbReference type="KEGG" id="nta:107832398"/>
<protein>
    <submittedName>
        <fullName evidence="1 2">Uncharacterized protein isoform X1</fullName>
    </submittedName>
</protein>
<dbReference type="PANTHER" id="PTHR47910:SF2">
    <property type="entry name" value="RIBULOSE BISPHOSPHATE CARBOXYLASE LARGE CHAIN, CATALYTIC DOMAIN-CONTAINING PROTEIN"/>
    <property type="match status" value="1"/>
</dbReference>
<sequence>MKSCCYDKLTLYRNNKLEESCGEMTFNIMQTSLSSSTHISSPLQELKFHLHTDILAVVVHCGLPKYAGRGPNRCREIIVTDNQKKRLLLTLWEDFSEVEGTKIQQKIESKVNYDERYPVILGRSIGISPYNGLSLQTRFNSTIQIDPAYPQALELIKWAKANKDMLTGCAKVIHLSHDNSYPTTNYSNCRNSVTNFYWDFLC</sequence>
<dbReference type="PaxDb" id="4097-A0A1S4DQM7"/>
<gene>
    <name evidence="1 2" type="primary">LOC107832398</name>
</gene>
<dbReference type="SUPFAM" id="SSF50249">
    <property type="entry name" value="Nucleic acid-binding proteins"/>
    <property type="match status" value="1"/>
</dbReference>
<name>A0A1S4DQM7_TOBAC</name>
<proteinExistence type="predicted"/>